<feature type="transmembrane region" description="Helical" evidence="1">
    <location>
        <begin position="207"/>
        <end position="227"/>
    </location>
</feature>
<accession>A0A4S2EB31</accession>
<dbReference type="Proteomes" id="UP000306855">
    <property type="component" value="Unassembled WGS sequence"/>
</dbReference>
<dbReference type="PANTHER" id="PTHR34473:SF2">
    <property type="entry name" value="UPF0699 TRANSMEMBRANE PROTEIN YDBT"/>
    <property type="match status" value="1"/>
</dbReference>
<organism evidence="3 4">
    <name type="scientific">Ligilactobacillus murinus</name>
    <dbReference type="NCBI Taxonomy" id="1622"/>
    <lineage>
        <taxon>Bacteria</taxon>
        <taxon>Bacillati</taxon>
        <taxon>Bacillota</taxon>
        <taxon>Bacilli</taxon>
        <taxon>Lactobacillales</taxon>
        <taxon>Lactobacillaceae</taxon>
        <taxon>Ligilactobacillus</taxon>
    </lineage>
</organism>
<keyword evidence="1" id="KW-0812">Transmembrane</keyword>
<feature type="domain" description="YdbS-like PH" evidence="2">
    <location>
        <begin position="59"/>
        <end position="142"/>
    </location>
</feature>
<dbReference type="PANTHER" id="PTHR34473">
    <property type="entry name" value="UPF0699 TRANSMEMBRANE PROTEIN YDBS"/>
    <property type="match status" value="1"/>
</dbReference>
<feature type="transmembrane region" description="Helical" evidence="1">
    <location>
        <begin position="360"/>
        <end position="379"/>
    </location>
</feature>
<keyword evidence="1" id="KW-1133">Transmembrane helix</keyword>
<feature type="transmembrane region" description="Helical" evidence="1">
    <location>
        <begin position="42"/>
        <end position="60"/>
    </location>
</feature>
<dbReference type="Pfam" id="PF03703">
    <property type="entry name" value="bPH_2"/>
    <property type="match status" value="1"/>
</dbReference>
<sequence length="449" mass="51839">MKARHQSVKYFAVKYTEFFVRNGLIYLPLLVFIFILPNFWTLLLFLGYTSSLIAIFLRYFTTTYRIEADTLTLTTGVIAKTTLKLKQAELSHTLSNFRVEQTIYQKFFRTQGIQIYLNNSTTEEAIEFFALTPEQLAQLQEFLAAFQPATEIVTENKASLIEKSQADFLTTVKTGLISTRYLAYLALVLQLEEQFPQLQRFFDLTALWFWAVLVSGALLFSLAYHYISFAKFSLWETEHNFIVKNHFFTTDQNTIPKSAIVGLELTSDLNRRLFKLTCITAILANSDTDQDENRSKNFLFPLLPTHELLPTLARYFPRIPRELFELPSYRPKVRYQLGYLLKIGILGASLYFILQFFMSWLSALGVIVTGMLLLSRLLFEPLTTRMAHTPDYFIFTSGLINKRTYILPRKMLASIKTTDYLDIIVGSTLTFTTTDGKTIRLLSTDENIL</sequence>
<gene>
    <name evidence="3" type="ORF">E5340_10120</name>
</gene>
<comment type="caution">
    <text evidence="3">The sequence shown here is derived from an EMBL/GenBank/DDBJ whole genome shotgun (WGS) entry which is preliminary data.</text>
</comment>
<evidence type="ECO:0000256" key="1">
    <source>
        <dbReference type="SAM" id="Phobius"/>
    </source>
</evidence>
<evidence type="ECO:0000313" key="4">
    <source>
        <dbReference type="Proteomes" id="UP000306855"/>
    </source>
</evidence>
<dbReference type="InterPro" id="IPR005182">
    <property type="entry name" value="YdbS-like_PH"/>
</dbReference>
<dbReference type="AlphaFoldDB" id="A0A4S2EB31"/>
<reference evidence="3 4" key="1">
    <citation type="submission" date="2019-04" db="EMBL/GenBank/DDBJ databases">
        <title>Microbes associate with the intestines of laboratory mice.</title>
        <authorList>
            <person name="Navarre W."/>
            <person name="Wong E."/>
            <person name="Huang K."/>
            <person name="Tropini C."/>
            <person name="Ng K."/>
            <person name="Yu B."/>
        </authorList>
    </citation>
    <scope>NUCLEOTIDE SEQUENCE [LARGE SCALE GENOMIC DNA]</scope>
    <source>
        <strain evidence="3 4">NM26_J9</strain>
    </source>
</reference>
<evidence type="ECO:0000313" key="3">
    <source>
        <dbReference type="EMBL" id="TGY52777.1"/>
    </source>
</evidence>
<protein>
    <recommendedName>
        <fullName evidence="2">YdbS-like PH domain-containing protein</fullName>
    </recommendedName>
</protein>
<dbReference type="EMBL" id="SRYK01000072">
    <property type="protein sequence ID" value="TGY52777.1"/>
    <property type="molecule type" value="Genomic_DNA"/>
</dbReference>
<evidence type="ECO:0000259" key="2">
    <source>
        <dbReference type="Pfam" id="PF03703"/>
    </source>
</evidence>
<keyword evidence="1" id="KW-0472">Membrane</keyword>
<dbReference type="RefSeq" id="WP_135942428.1">
    <property type="nucleotide sequence ID" value="NZ_SRYK01000072.1"/>
</dbReference>
<feature type="transmembrane region" description="Helical" evidence="1">
    <location>
        <begin position="18"/>
        <end position="36"/>
    </location>
</feature>
<proteinExistence type="predicted"/>
<feature type="transmembrane region" description="Helical" evidence="1">
    <location>
        <begin position="337"/>
        <end position="354"/>
    </location>
</feature>
<name>A0A4S2EB31_9LACO</name>